<dbReference type="Proteomes" id="UP000255334">
    <property type="component" value="Unassembled WGS sequence"/>
</dbReference>
<dbReference type="EMBL" id="QRBF01000001">
    <property type="protein sequence ID" value="RDS86748.1"/>
    <property type="molecule type" value="Genomic_DNA"/>
</dbReference>
<gene>
    <name evidence="2" type="ORF">DWU99_05840</name>
</gene>
<keyword evidence="1" id="KW-0732">Signal</keyword>
<comment type="caution">
    <text evidence="2">The sequence shown here is derived from an EMBL/GenBank/DDBJ whole genome shotgun (WGS) entry which is preliminary data.</text>
</comment>
<dbReference type="InterPro" id="IPR007410">
    <property type="entry name" value="LpqE-like"/>
</dbReference>
<dbReference type="InterPro" id="IPR036182">
    <property type="entry name" value="PCuAC_sf"/>
</dbReference>
<accession>A0A370XE97</accession>
<name>A0A370XE97_9GAMM</name>
<dbReference type="OrthoDB" id="9796962at2"/>
<proteinExistence type="predicted"/>
<evidence type="ECO:0000256" key="1">
    <source>
        <dbReference type="SAM" id="SignalP"/>
    </source>
</evidence>
<feature type="chain" id="PRO_5016945141" evidence="1">
    <location>
        <begin position="22"/>
        <end position="150"/>
    </location>
</feature>
<dbReference type="AlphaFoldDB" id="A0A370XE97"/>
<dbReference type="RefSeq" id="WP_115477018.1">
    <property type="nucleotide sequence ID" value="NZ_QRBF01000001.1"/>
</dbReference>
<keyword evidence="3" id="KW-1185">Reference proteome</keyword>
<dbReference type="Gene3D" id="2.60.40.1890">
    <property type="entry name" value="PCu(A)C copper chaperone"/>
    <property type="match status" value="1"/>
</dbReference>
<dbReference type="SUPFAM" id="SSF110087">
    <property type="entry name" value="DR1885-like metal-binding protein"/>
    <property type="match status" value="1"/>
</dbReference>
<feature type="signal peptide" evidence="1">
    <location>
        <begin position="1"/>
        <end position="21"/>
    </location>
</feature>
<sequence length="150" mass="15614">MLCRLLFLLASGVMLAGRAQAAEADHVTASHAWIRLLPGELPASGYVALRNNGVSNAVLVGAHSKAYASVMLHQSTQDAGGMDRMTTVSRLAIPAQGEVSLAPASYHLMLEQAASPPKVGDTIDITLDFADGSHLPVAFLVRPANAADAN</sequence>
<organism evidence="2 3">
    <name type="scientific">Dyella psychrodurans</name>
    <dbReference type="NCBI Taxonomy" id="1927960"/>
    <lineage>
        <taxon>Bacteria</taxon>
        <taxon>Pseudomonadati</taxon>
        <taxon>Pseudomonadota</taxon>
        <taxon>Gammaproteobacteria</taxon>
        <taxon>Lysobacterales</taxon>
        <taxon>Rhodanobacteraceae</taxon>
        <taxon>Dyella</taxon>
    </lineage>
</organism>
<reference evidence="2 3" key="1">
    <citation type="submission" date="2018-07" db="EMBL/GenBank/DDBJ databases">
        <title>Dyella monticola sp. nov. and Dyella psychrodurans sp. nov. isolated from monsoon evergreen broad-leaved forest soil of Dinghu Mountain, China.</title>
        <authorList>
            <person name="Gao Z."/>
            <person name="Qiu L."/>
        </authorList>
    </citation>
    <scope>NUCLEOTIDE SEQUENCE [LARGE SCALE GENOMIC DNA]</scope>
    <source>
        <strain evidence="2 3">4MSK11</strain>
    </source>
</reference>
<dbReference type="PANTHER" id="PTHR36302">
    <property type="entry name" value="BLR7088 PROTEIN"/>
    <property type="match status" value="1"/>
</dbReference>
<dbReference type="InterPro" id="IPR058248">
    <property type="entry name" value="Lxx211020-like"/>
</dbReference>
<dbReference type="PANTHER" id="PTHR36302:SF1">
    <property type="entry name" value="COPPER CHAPERONE PCU(A)C"/>
    <property type="match status" value="1"/>
</dbReference>
<dbReference type="Pfam" id="PF04314">
    <property type="entry name" value="PCuAC"/>
    <property type="match status" value="1"/>
</dbReference>
<evidence type="ECO:0000313" key="2">
    <source>
        <dbReference type="EMBL" id="RDS86748.1"/>
    </source>
</evidence>
<evidence type="ECO:0000313" key="3">
    <source>
        <dbReference type="Proteomes" id="UP000255334"/>
    </source>
</evidence>
<protein>
    <submittedName>
        <fullName evidence="2">Copper chaperone PCu(A)C</fullName>
    </submittedName>
</protein>